<name>A0A3N4L868_9PEZI</name>
<feature type="region of interest" description="Disordered" evidence="1">
    <location>
        <begin position="290"/>
        <end position="309"/>
    </location>
</feature>
<gene>
    <name evidence="2" type="ORF">L211DRAFT_871614</name>
</gene>
<dbReference type="EMBL" id="ML121609">
    <property type="protein sequence ID" value="RPB18796.1"/>
    <property type="molecule type" value="Genomic_DNA"/>
</dbReference>
<dbReference type="AlphaFoldDB" id="A0A3N4L868"/>
<sequence>MSSAASHRKAPLRTYGGNRRGRFAIFRDSDYIVAKEVEKNGAENKSLRKRRLGGSSFSPNLRPGGWILICRSTKVNTEIALEPSADLKTNLGIKKLKTNHPNNAVYEDMDSSVEIAQRKLLKMPSQVPAFAGPRSLPTGSESKDTDVKMIMKLKEKSTNAVIKPASARILPLQTPTTHSIKAQIPKTPPKKKPKAVLSLKQSPSPSRRNQEFPNIISLSTSRAHNKRLSNFSENPASITTATAQRRVHEPPQNPGISEQLLLKSPSLSFLDMAKEAVTDTTRALTDLVQPKRKKAPKKKGRRAKAKSLDSTVESNWKAFGKGANIRSQEYEEVVDPTDSEDLREGNITRTWKYSPGHWVLVAEKSYQNLLCGPTFESDADGGEASVGSPETYEASDAEMVMDNNSTFKANATPHSKMSGKRLGKYTEDIRRQETFNDDTEQGFDGDVEMLTGEDDYDLDESSGLNTKDSSRVLDNALLRENTSHKDSDGDVTLEDSMATTQLDVKMTDVKSRVSTPLHVKKYDELMAMEIEMATKKRSLENSPIRSSYGVKRKYSTARKISLLGGPPGDLSNLSEDELCSSNYMVVPFAARYDQDESPSKTRNIKGKAVTQATRRILKSATDHMETD</sequence>
<dbReference type="InParanoid" id="A0A3N4L868"/>
<protein>
    <submittedName>
        <fullName evidence="2">Uncharacterized protein</fullName>
    </submittedName>
</protein>
<evidence type="ECO:0000313" key="2">
    <source>
        <dbReference type="EMBL" id="RPB18796.1"/>
    </source>
</evidence>
<evidence type="ECO:0000313" key="3">
    <source>
        <dbReference type="Proteomes" id="UP000267821"/>
    </source>
</evidence>
<dbReference type="OrthoDB" id="5363008at2759"/>
<evidence type="ECO:0000256" key="1">
    <source>
        <dbReference type="SAM" id="MobiDB-lite"/>
    </source>
</evidence>
<feature type="compositionally biased region" description="Basic residues" evidence="1">
    <location>
        <begin position="290"/>
        <end position="305"/>
    </location>
</feature>
<proteinExistence type="predicted"/>
<accession>A0A3N4L868</accession>
<dbReference type="Proteomes" id="UP000267821">
    <property type="component" value="Unassembled WGS sequence"/>
</dbReference>
<keyword evidence="3" id="KW-1185">Reference proteome</keyword>
<organism evidence="2 3">
    <name type="scientific">Terfezia boudieri ATCC MYA-4762</name>
    <dbReference type="NCBI Taxonomy" id="1051890"/>
    <lineage>
        <taxon>Eukaryota</taxon>
        <taxon>Fungi</taxon>
        <taxon>Dikarya</taxon>
        <taxon>Ascomycota</taxon>
        <taxon>Pezizomycotina</taxon>
        <taxon>Pezizomycetes</taxon>
        <taxon>Pezizales</taxon>
        <taxon>Pezizaceae</taxon>
        <taxon>Terfezia</taxon>
    </lineage>
</organism>
<feature type="region of interest" description="Disordered" evidence="1">
    <location>
        <begin position="179"/>
        <end position="211"/>
    </location>
</feature>
<reference evidence="2 3" key="1">
    <citation type="journal article" date="2018" name="Nat. Ecol. Evol.">
        <title>Pezizomycetes genomes reveal the molecular basis of ectomycorrhizal truffle lifestyle.</title>
        <authorList>
            <person name="Murat C."/>
            <person name="Payen T."/>
            <person name="Noel B."/>
            <person name="Kuo A."/>
            <person name="Morin E."/>
            <person name="Chen J."/>
            <person name="Kohler A."/>
            <person name="Krizsan K."/>
            <person name="Balestrini R."/>
            <person name="Da Silva C."/>
            <person name="Montanini B."/>
            <person name="Hainaut M."/>
            <person name="Levati E."/>
            <person name="Barry K.W."/>
            <person name="Belfiori B."/>
            <person name="Cichocki N."/>
            <person name="Clum A."/>
            <person name="Dockter R.B."/>
            <person name="Fauchery L."/>
            <person name="Guy J."/>
            <person name="Iotti M."/>
            <person name="Le Tacon F."/>
            <person name="Lindquist E.A."/>
            <person name="Lipzen A."/>
            <person name="Malagnac F."/>
            <person name="Mello A."/>
            <person name="Molinier V."/>
            <person name="Miyauchi S."/>
            <person name="Poulain J."/>
            <person name="Riccioni C."/>
            <person name="Rubini A."/>
            <person name="Sitrit Y."/>
            <person name="Splivallo R."/>
            <person name="Traeger S."/>
            <person name="Wang M."/>
            <person name="Zifcakova L."/>
            <person name="Wipf D."/>
            <person name="Zambonelli A."/>
            <person name="Paolocci F."/>
            <person name="Nowrousian M."/>
            <person name="Ottonello S."/>
            <person name="Baldrian P."/>
            <person name="Spatafora J.W."/>
            <person name="Henrissat B."/>
            <person name="Nagy L.G."/>
            <person name="Aury J.M."/>
            <person name="Wincker P."/>
            <person name="Grigoriev I.V."/>
            <person name="Bonfante P."/>
            <person name="Martin F.M."/>
        </authorList>
    </citation>
    <scope>NUCLEOTIDE SEQUENCE [LARGE SCALE GENOMIC DNA]</scope>
    <source>
        <strain evidence="2 3">ATCC MYA-4762</strain>
    </source>
</reference>